<proteinExistence type="predicted"/>
<evidence type="ECO:0000256" key="1">
    <source>
        <dbReference type="SAM" id="MobiDB-lite"/>
    </source>
</evidence>
<gene>
    <name evidence="2" type="ORF">KQY15_12985</name>
</gene>
<dbReference type="EMBL" id="JAHRID010000006">
    <property type="protein sequence ID" value="MBV2129999.1"/>
    <property type="molecule type" value="Genomic_DNA"/>
</dbReference>
<reference evidence="2 3" key="1">
    <citation type="submission" date="2021-06" db="EMBL/GenBank/DDBJ databases">
        <title>Rheinheimera indica sp. nov., isolated from deep-sea sediment.</title>
        <authorList>
            <person name="Wang Z."/>
            <person name="Zhang X.-Y."/>
        </authorList>
    </citation>
    <scope>NUCLEOTIDE SEQUENCE [LARGE SCALE GENOMIC DNA]</scope>
    <source>
        <strain evidence="2 3">SM2107</strain>
    </source>
</reference>
<accession>A0ABS6MMG3</accession>
<evidence type="ECO:0000313" key="2">
    <source>
        <dbReference type="EMBL" id="MBV2129999.1"/>
    </source>
</evidence>
<protein>
    <recommendedName>
        <fullName evidence="4">GerMN domain-containing protein</fullName>
    </recommendedName>
</protein>
<dbReference type="Proteomes" id="UP000704611">
    <property type="component" value="Unassembled WGS sequence"/>
</dbReference>
<evidence type="ECO:0008006" key="4">
    <source>
        <dbReference type="Google" id="ProtNLM"/>
    </source>
</evidence>
<name>A0ABS6MMG3_9GAMM</name>
<organism evidence="2 3">
    <name type="scientific">Arsukibacterium indicum</name>
    <dbReference type="NCBI Taxonomy" id="2848612"/>
    <lineage>
        <taxon>Bacteria</taxon>
        <taxon>Pseudomonadati</taxon>
        <taxon>Pseudomonadota</taxon>
        <taxon>Gammaproteobacteria</taxon>
        <taxon>Chromatiales</taxon>
        <taxon>Chromatiaceae</taxon>
        <taxon>Arsukibacterium</taxon>
    </lineage>
</organism>
<dbReference type="RefSeq" id="WP_217669835.1">
    <property type="nucleotide sequence ID" value="NZ_JAHRID010000006.1"/>
</dbReference>
<comment type="caution">
    <text evidence="2">The sequence shown here is derived from an EMBL/GenBank/DDBJ whole genome shotgun (WGS) entry which is preliminary data.</text>
</comment>
<feature type="compositionally biased region" description="Low complexity" evidence="1">
    <location>
        <begin position="49"/>
        <end position="64"/>
    </location>
</feature>
<feature type="compositionally biased region" description="Polar residues" evidence="1">
    <location>
        <begin position="32"/>
        <end position="47"/>
    </location>
</feature>
<sequence length="230" mass="24709">MKYWPVLLIVAGVATIGFFSLGGFSSSEDRLPTTQLESDTPLSSADRLTSPATTPQTTAVQPTPGRQTANTTITEQATGLCEEQNSSSECTLRSDVDIRNVFVVSDTELNGDTLSKALISNNFAQLLQLIERNQNNDALNKQAEHQSALIQLYATVDGLINHDIACSDEICAATFTVTDSASLQNVVKSISDFTAEINAHSFISNGKDNSGNLEARVIFSNSAQFASVRQ</sequence>
<feature type="region of interest" description="Disordered" evidence="1">
    <location>
        <begin position="29"/>
        <end position="68"/>
    </location>
</feature>
<evidence type="ECO:0000313" key="3">
    <source>
        <dbReference type="Proteomes" id="UP000704611"/>
    </source>
</evidence>
<keyword evidence="3" id="KW-1185">Reference proteome</keyword>